<evidence type="ECO:0000313" key="2">
    <source>
        <dbReference type="EMBL" id="QHT80169.1"/>
    </source>
</evidence>
<organism evidence="2">
    <name type="scientific">viral metagenome</name>
    <dbReference type="NCBI Taxonomy" id="1070528"/>
    <lineage>
        <taxon>unclassified sequences</taxon>
        <taxon>metagenomes</taxon>
        <taxon>organismal metagenomes</taxon>
    </lineage>
</organism>
<sequence>MAVFVTTENQVILWRMLQQHPQFYNMEFSQKNELFRKTIEAIYFENEHVQLNYQQLIELNKKTIRGILDRVIQPMNKIVVESSEDRSVREFREREEVYQKMTKKPDLPDAKKMFEEPVVDDDVITNMEERLLQYQSQRSLDISNIEIQQNQHNQDKNQNQSMVEEMMKKIQELEQRVAALETNLN</sequence>
<feature type="coiled-coil region" evidence="1">
    <location>
        <begin position="156"/>
        <end position="183"/>
    </location>
</feature>
<dbReference type="EMBL" id="MN739966">
    <property type="protein sequence ID" value="QHT80169.1"/>
    <property type="molecule type" value="Genomic_DNA"/>
</dbReference>
<proteinExistence type="predicted"/>
<name>A0A6C0HI43_9ZZZZ</name>
<keyword evidence="1" id="KW-0175">Coiled coil</keyword>
<reference evidence="2" key="1">
    <citation type="journal article" date="2020" name="Nature">
        <title>Giant virus diversity and host interactions through global metagenomics.</title>
        <authorList>
            <person name="Schulz F."/>
            <person name="Roux S."/>
            <person name="Paez-Espino D."/>
            <person name="Jungbluth S."/>
            <person name="Walsh D.A."/>
            <person name="Denef V.J."/>
            <person name="McMahon K.D."/>
            <person name="Konstantinidis K.T."/>
            <person name="Eloe-Fadrosh E.A."/>
            <person name="Kyrpides N.C."/>
            <person name="Woyke T."/>
        </authorList>
    </citation>
    <scope>NUCLEOTIDE SEQUENCE</scope>
    <source>
        <strain evidence="2">GVMAG-M-3300023184-120</strain>
    </source>
</reference>
<accession>A0A6C0HI43</accession>
<dbReference type="AlphaFoldDB" id="A0A6C0HI43"/>
<evidence type="ECO:0000256" key="1">
    <source>
        <dbReference type="SAM" id="Coils"/>
    </source>
</evidence>
<protein>
    <submittedName>
        <fullName evidence="2">Uncharacterized protein</fullName>
    </submittedName>
</protein>